<evidence type="ECO:0000313" key="1">
    <source>
        <dbReference type="EMBL" id="ETV88016.1"/>
    </source>
</evidence>
<sequence>MSGITTNQYVNPLSVVRVGLVEVGRNLRLSAICVVDPPKVTKAQVDASTGVLLNTTCVPSPSVAPSTWILILTSSTVSSASTWAGMMCPSVRRQPRHRKCFLLTLQIDIQ</sequence>
<accession>W4H8Z1</accession>
<dbReference type="RefSeq" id="XP_009822879.1">
    <property type="nucleotide sequence ID" value="XM_009824577.1"/>
</dbReference>
<dbReference type="VEuPathDB" id="FungiDB:H257_01401"/>
<organism evidence="1">
    <name type="scientific">Aphanomyces astaci</name>
    <name type="common">Crayfish plague agent</name>
    <dbReference type="NCBI Taxonomy" id="112090"/>
    <lineage>
        <taxon>Eukaryota</taxon>
        <taxon>Sar</taxon>
        <taxon>Stramenopiles</taxon>
        <taxon>Oomycota</taxon>
        <taxon>Saprolegniomycetes</taxon>
        <taxon>Saprolegniales</taxon>
        <taxon>Verrucalvaceae</taxon>
        <taxon>Aphanomyces</taxon>
    </lineage>
</organism>
<gene>
    <name evidence="1" type="ORF">H257_01401</name>
</gene>
<dbReference type="EMBL" id="KI913115">
    <property type="protein sequence ID" value="ETV88016.1"/>
    <property type="molecule type" value="Genomic_DNA"/>
</dbReference>
<proteinExistence type="predicted"/>
<protein>
    <submittedName>
        <fullName evidence="1">Uncharacterized protein</fullName>
    </submittedName>
</protein>
<name>W4H8Z1_APHAT</name>
<reference evidence="1" key="1">
    <citation type="submission" date="2013-12" db="EMBL/GenBank/DDBJ databases">
        <title>The Genome Sequence of Aphanomyces astaci APO3.</title>
        <authorList>
            <consortium name="The Broad Institute Genomics Platform"/>
            <person name="Russ C."/>
            <person name="Tyler B."/>
            <person name="van West P."/>
            <person name="Dieguez-Uribeondo J."/>
            <person name="Young S.K."/>
            <person name="Zeng Q."/>
            <person name="Gargeya S."/>
            <person name="Fitzgerald M."/>
            <person name="Abouelleil A."/>
            <person name="Alvarado L."/>
            <person name="Chapman S.B."/>
            <person name="Gainer-Dewar J."/>
            <person name="Goldberg J."/>
            <person name="Griggs A."/>
            <person name="Gujja S."/>
            <person name="Hansen M."/>
            <person name="Howarth C."/>
            <person name="Imamovic A."/>
            <person name="Ireland A."/>
            <person name="Larimer J."/>
            <person name="McCowan C."/>
            <person name="Murphy C."/>
            <person name="Pearson M."/>
            <person name="Poon T.W."/>
            <person name="Priest M."/>
            <person name="Roberts A."/>
            <person name="Saif S."/>
            <person name="Shea T."/>
            <person name="Sykes S."/>
            <person name="Wortman J."/>
            <person name="Nusbaum C."/>
            <person name="Birren B."/>
        </authorList>
    </citation>
    <scope>NUCLEOTIDE SEQUENCE [LARGE SCALE GENOMIC DNA]</scope>
    <source>
        <strain evidence="1">APO3</strain>
    </source>
</reference>
<dbReference type="GeneID" id="20803397"/>
<dbReference type="AlphaFoldDB" id="W4H8Z1"/>